<dbReference type="Gene3D" id="2.60.120.330">
    <property type="entry name" value="B-lactam Antibiotic, Isopenicillin N Synthase, Chain"/>
    <property type="match status" value="1"/>
</dbReference>
<sequence>MDERIDGEDRAVTVLERLLTDDQIQQFVEQGVLVVPDVLTPDQVAEARQGLHSELAKYGVDHENLQETGANLKKLSSTGGAGGILDLFYPSWRLKVAEHEQVFAAMTDLWQATYAQNHPDFQHPFGPFDGKRGYMYINRVCYRVPDDVSIKFAAKDGNKKKARPMQRSLTPHWDCCPSNMYDSGKRVPRWRPIQCITVLTDNTEPNTGGFEAVPGFHKEFAAYAAIRQQVGTAAAAAAATTAAVVEEDFGSSAGRPQVCLGDFSPLRMQEDRAVIDRYRHISCRAGSVIFFDWRIPHANSYKHVGTCPREVIYTGFLPATAMNRTYAREQLRRYKARFVPVDHWQKADADVPRVTEDLSVHTFSALGTRLIGLSPW</sequence>
<dbReference type="Pfam" id="PF05721">
    <property type="entry name" value="PhyH"/>
    <property type="match status" value="1"/>
</dbReference>
<dbReference type="Gene3D" id="2.60.120.620">
    <property type="entry name" value="q2cbj1_9rhob like domain"/>
    <property type="match status" value="1"/>
</dbReference>
<dbReference type="AlphaFoldDB" id="A0AAV0T096"/>
<keyword evidence="2" id="KW-1185">Reference proteome</keyword>
<comment type="caution">
    <text evidence="1">The sequence shown here is derived from an EMBL/GenBank/DDBJ whole genome shotgun (WGS) entry which is preliminary data.</text>
</comment>
<dbReference type="SUPFAM" id="SSF51197">
    <property type="entry name" value="Clavaminate synthase-like"/>
    <property type="match status" value="1"/>
</dbReference>
<evidence type="ECO:0000313" key="2">
    <source>
        <dbReference type="Proteomes" id="UP001162031"/>
    </source>
</evidence>
<gene>
    <name evidence="1" type="ORF">HBR001_LOCUS342</name>
</gene>
<evidence type="ECO:0008006" key="3">
    <source>
        <dbReference type="Google" id="ProtNLM"/>
    </source>
</evidence>
<dbReference type="Proteomes" id="UP001162031">
    <property type="component" value="Unassembled WGS sequence"/>
</dbReference>
<reference evidence="1" key="1">
    <citation type="submission" date="2022-12" db="EMBL/GenBank/DDBJ databases">
        <authorList>
            <person name="Webb A."/>
        </authorList>
    </citation>
    <scope>NUCLEOTIDE SEQUENCE</scope>
    <source>
        <strain evidence="1">Hp1</strain>
    </source>
</reference>
<dbReference type="InterPro" id="IPR027443">
    <property type="entry name" value="IPNS-like_sf"/>
</dbReference>
<dbReference type="EMBL" id="CANTFL010000037">
    <property type="protein sequence ID" value="CAI5709775.1"/>
    <property type="molecule type" value="Genomic_DNA"/>
</dbReference>
<organism evidence="1 2">
    <name type="scientific">Hyaloperonospora brassicae</name>
    <name type="common">Brassica downy mildew</name>
    <name type="synonym">Peronospora brassicae</name>
    <dbReference type="NCBI Taxonomy" id="162125"/>
    <lineage>
        <taxon>Eukaryota</taxon>
        <taxon>Sar</taxon>
        <taxon>Stramenopiles</taxon>
        <taxon>Oomycota</taxon>
        <taxon>Peronosporomycetes</taxon>
        <taxon>Peronosporales</taxon>
        <taxon>Peronosporaceae</taxon>
        <taxon>Hyaloperonospora</taxon>
    </lineage>
</organism>
<accession>A0AAV0T096</accession>
<name>A0AAV0T096_HYABA</name>
<evidence type="ECO:0000313" key="1">
    <source>
        <dbReference type="EMBL" id="CAI5709775.1"/>
    </source>
</evidence>
<protein>
    <recommendedName>
        <fullName evidence="3">Phytanoyl-CoA dioxygenase</fullName>
    </recommendedName>
</protein>
<dbReference type="PANTHER" id="PTHR31630:SF8">
    <property type="entry name" value="JMJC DOMAIN-CONTAINING PROTEIN"/>
    <property type="match status" value="1"/>
</dbReference>
<dbReference type="PANTHER" id="PTHR31630">
    <property type="entry name" value="PHYTANOYL-COA DIOXYGENASE-RELATED-RELATED"/>
    <property type="match status" value="1"/>
</dbReference>
<proteinExistence type="predicted"/>
<dbReference type="InterPro" id="IPR008775">
    <property type="entry name" value="Phytyl_CoA_dOase-like"/>
</dbReference>